<dbReference type="InterPro" id="IPR045597">
    <property type="entry name" value="DUF6458"/>
</dbReference>
<gene>
    <name evidence="4" type="ORF">GCM10010191_46390</name>
</gene>
<dbReference type="Pfam" id="PF20059">
    <property type="entry name" value="DUF6458"/>
    <property type="match status" value="1"/>
</dbReference>
<name>A0ABN3JH12_9ACTN</name>
<evidence type="ECO:0000259" key="3">
    <source>
        <dbReference type="Pfam" id="PF20059"/>
    </source>
</evidence>
<feature type="region of interest" description="Disordered" evidence="1">
    <location>
        <begin position="53"/>
        <end position="124"/>
    </location>
</feature>
<evidence type="ECO:0000313" key="4">
    <source>
        <dbReference type="EMBL" id="GAA2428130.1"/>
    </source>
</evidence>
<comment type="caution">
    <text evidence="4">The sequence shown here is derived from an EMBL/GenBank/DDBJ whole genome shotgun (WGS) entry which is preliminary data.</text>
</comment>
<feature type="compositionally biased region" description="Basic residues" evidence="1">
    <location>
        <begin position="112"/>
        <end position="124"/>
    </location>
</feature>
<feature type="transmembrane region" description="Helical" evidence="2">
    <location>
        <begin position="29"/>
        <end position="50"/>
    </location>
</feature>
<keyword evidence="5" id="KW-1185">Reference proteome</keyword>
<sequence length="124" mass="13381">MPVAAGTALLTVGAILTFALTGSLRGLDLHTVGVILMLAGAAGLVLPLLTGTRSRPNRLRSWPPGRPPARSRQDAIDDAIDDGNGDGNGGVPRTRLVPRRREPSHDDGRRARDGHRRWRRTGRR</sequence>
<evidence type="ECO:0000313" key="5">
    <source>
        <dbReference type="Proteomes" id="UP001501231"/>
    </source>
</evidence>
<organism evidence="4 5">
    <name type="scientific">Actinomadura vinacea</name>
    <dbReference type="NCBI Taxonomy" id="115336"/>
    <lineage>
        <taxon>Bacteria</taxon>
        <taxon>Bacillati</taxon>
        <taxon>Actinomycetota</taxon>
        <taxon>Actinomycetes</taxon>
        <taxon>Streptosporangiales</taxon>
        <taxon>Thermomonosporaceae</taxon>
        <taxon>Actinomadura</taxon>
    </lineage>
</organism>
<dbReference type="EMBL" id="BAAARW010000016">
    <property type="protein sequence ID" value="GAA2428130.1"/>
    <property type="molecule type" value="Genomic_DNA"/>
</dbReference>
<dbReference type="RefSeq" id="WP_344591541.1">
    <property type="nucleotide sequence ID" value="NZ_BAAARW010000016.1"/>
</dbReference>
<keyword evidence="2" id="KW-0812">Transmembrane</keyword>
<feature type="compositionally biased region" description="Basic and acidic residues" evidence="1">
    <location>
        <begin position="99"/>
        <end position="111"/>
    </location>
</feature>
<proteinExistence type="predicted"/>
<evidence type="ECO:0000256" key="1">
    <source>
        <dbReference type="SAM" id="MobiDB-lite"/>
    </source>
</evidence>
<keyword evidence="2" id="KW-1133">Transmembrane helix</keyword>
<protein>
    <recommendedName>
        <fullName evidence="3">DUF6458 domain-containing protein</fullName>
    </recommendedName>
</protein>
<accession>A0ABN3JH12</accession>
<evidence type="ECO:0000256" key="2">
    <source>
        <dbReference type="SAM" id="Phobius"/>
    </source>
</evidence>
<reference evidence="4 5" key="1">
    <citation type="journal article" date="2019" name="Int. J. Syst. Evol. Microbiol.">
        <title>The Global Catalogue of Microorganisms (GCM) 10K type strain sequencing project: providing services to taxonomists for standard genome sequencing and annotation.</title>
        <authorList>
            <consortium name="The Broad Institute Genomics Platform"/>
            <consortium name="The Broad Institute Genome Sequencing Center for Infectious Disease"/>
            <person name="Wu L."/>
            <person name="Ma J."/>
        </authorList>
    </citation>
    <scope>NUCLEOTIDE SEQUENCE [LARGE SCALE GENOMIC DNA]</scope>
    <source>
        <strain evidence="4 5">JCM 3325</strain>
    </source>
</reference>
<feature type="domain" description="DUF6458" evidence="3">
    <location>
        <begin position="5"/>
        <end position="57"/>
    </location>
</feature>
<keyword evidence="2" id="KW-0472">Membrane</keyword>
<dbReference type="Proteomes" id="UP001501231">
    <property type="component" value="Unassembled WGS sequence"/>
</dbReference>